<dbReference type="Gene3D" id="3.60.10.10">
    <property type="entry name" value="Endonuclease/exonuclease/phosphatase"/>
    <property type="match status" value="1"/>
</dbReference>
<dbReference type="EMBL" id="FXXQ01000006">
    <property type="protein sequence ID" value="SMX23979.1"/>
    <property type="molecule type" value="Genomic_DNA"/>
</dbReference>
<proteinExistence type="predicted"/>
<dbReference type="Pfam" id="PF03372">
    <property type="entry name" value="Exo_endo_phos"/>
    <property type="match status" value="1"/>
</dbReference>
<reference evidence="2 3" key="1">
    <citation type="submission" date="2017-05" db="EMBL/GenBank/DDBJ databases">
        <authorList>
            <person name="Song R."/>
            <person name="Chenine A.L."/>
            <person name="Ruprecht R.M."/>
        </authorList>
    </citation>
    <scope>NUCLEOTIDE SEQUENCE [LARGE SCALE GENOMIC DNA]</scope>
    <source>
        <strain evidence="2 3">CECT 8489</strain>
    </source>
</reference>
<sequence>MRLHRTILDVGHNPHARVRPHPAREAVEIAIARTLRTGRQEAAKVFLGQRFAGSDPKAGRKAFAPIVQADEFAVRRPVEINLEDFEARQVGAYRLEGIGDGRPTEAPAAVRDCRSEWRGFGCACADILTSAPDFVTLQEISDANLKTIERLNAHFGSMVVCRASPSRGVALLAKHRIVEGTSRCYPDLDLVVTKVEIDSGPVWIASMHLRWPFPFDQHEQSRRISKILSELEGEVIVAGDFNMVREGSSVRRIGRASGANVAGERKTTFPRFNPVLPIEIDHVLLPLGSDAVVDLRPLLGSDHYGLFAVFSL</sequence>
<dbReference type="SUPFAM" id="SSF56219">
    <property type="entry name" value="DNase I-like"/>
    <property type="match status" value="1"/>
</dbReference>
<accession>A0A238IZS3</accession>
<organism evidence="2 3">
    <name type="scientific">Boseongicola aestuarii</name>
    <dbReference type="NCBI Taxonomy" id="1470561"/>
    <lineage>
        <taxon>Bacteria</taxon>
        <taxon>Pseudomonadati</taxon>
        <taxon>Pseudomonadota</taxon>
        <taxon>Alphaproteobacteria</taxon>
        <taxon>Rhodobacterales</taxon>
        <taxon>Paracoccaceae</taxon>
        <taxon>Boseongicola</taxon>
    </lineage>
</organism>
<dbReference type="GO" id="GO:0003824">
    <property type="term" value="F:catalytic activity"/>
    <property type="evidence" value="ECO:0007669"/>
    <property type="project" value="InterPro"/>
</dbReference>
<protein>
    <recommendedName>
        <fullName evidence="1">Endonuclease/exonuclease/phosphatase domain-containing protein</fullName>
    </recommendedName>
</protein>
<evidence type="ECO:0000313" key="3">
    <source>
        <dbReference type="Proteomes" id="UP000201838"/>
    </source>
</evidence>
<evidence type="ECO:0000313" key="2">
    <source>
        <dbReference type="EMBL" id="SMX23979.1"/>
    </source>
</evidence>
<dbReference type="AlphaFoldDB" id="A0A238IZS3"/>
<dbReference type="InterPro" id="IPR036691">
    <property type="entry name" value="Endo/exonu/phosph_ase_sf"/>
</dbReference>
<gene>
    <name evidence="2" type="ORF">BOA8489_02093</name>
</gene>
<dbReference type="InterPro" id="IPR005135">
    <property type="entry name" value="Endo/exonuclease/phosphatase"/>
</dbReference>
<feature type="domain" description="Endonuclease/exonuclease/phosphatase" evidence="1">
    <location>
        <begin position="127"/>
        <end position="303"/>
    </location>
</feature>
<evidence type="ECO:0000259" key="1">
    <source>
        <dbReference type="Pfam" id="PF03372"/>
    </source>
</evidence>
<dbReference type="Proteomes" id="UP000201838">
    <property type="component" value="Unassembled WGS sequence"/>
</dbReference>
<keyword evidence="3" id="KW-1185">Reference proteome</keyword>
<name>A0A238IZS3_9RHOB</name>